<keyword evidence="3" id="KW-1185">Reference proteome</keyword>
<proteinExistence type="predicted"/>
<comment type="caution">
    <text evidence="2">The sequence shown here is derived from an EMBL/GenBank/DDBJ whole genome shotgun (WGS) entry which is preliminary data.</text>
</comment>
<dbReference type="CDD" id="cd00085">
    <property type="entry name" value="HNHc"/>
    <property type="match status" value="1"/>
</dbReference>
<sequence>MTAWAGSDRRRRLPANWPALRRLVLERDGHRCTWTEHGQRCPQPATDVDHIWPGDDHSPANLRSLCRGHHQAKSSAEGGRAASAKRPKRNREPEPHPGVTTRVPRGE</sequence>
<organism evidence="2 3">
    <name type="scientific">Marinitenerispora sediminis</name>
    <dbReference type="NCBI Taxonomy" id="1931232"/>
    <lineage>
        <taxon>Bacteria</taxon>
        <taxon>Bacillati</taxon>
        <taxon>Actinomycetota</taxon>
        <taxon>Actinomycetes</taxon>
        <taxon>Streptosporangiales</taxon>
        <taxon>Nocardiopsidaceae</taxon>
        <taxon>Marinitenerispora</taxon>
    </lineage>
</organism>
<feature type="compositionally biased region" description="Basic and acidic residues" evidence="1">
    <location>
        <begin position="47"/>
        <end position="58"/>
    </location>
</feature>
<protein>
    <submittedName>
        <fullName evidence="2">HNH endonuclease</fullName>
    </submittedName>
</protein>
<keyword evidence="2" id="KW-0378">Hydrolase</keyword>
<dbReference type="AlphaFoldDB" id="A0A368T6E8"/>
<accession>A0A368T6E8</accession>
<dbReference type="GO" id="GO:0004519">
    <property type="term" value="F:endonuclease activity"/>
    <property type="evidence" value="ECO:0007669"/>
    <property type="project" value="UniProtKB-KW"/>
</dbReference>
<gene>
    <name evidence="2" type="ORF">DEF24_10075</name>
</gene>
<keyword evidence="2" id="KW-0540">Nuclease</keyword>
<dbReference type="EMBL" id="QEIN01000063">
    <property type="protein sequence ID" value="RCV59309.1"/>
    <property type="molecule type" value="Genomic_DNA"/>
</dbReference>
<reference evidence="2 3" key="1">
    <citation type="submission" date="2018-04" db="EMBL/GenBank/DDBJ databases">
        <title>Novel actinobacteria from marine sediment.</title>
        <authorList>
            <person name="Ng Z.Y."/>
            <person name="Tan G.Y.A."/>
        </authorList>
    </citation>
    <scope>NUCLEOTIDE SEQUENCE [LARGE SCALE GENOMIC DNA]</scope>
    <source>
        <strain evidence="2 3">TPS81</strain>
    </source>
</reference>
<dbReference type="Proteomes" id="UP000253318">
    <property type="component" value="Unassembled WGS sequence"/>
</dbReference>
<feature type="region of interest" description="Disordered" evidence="1">
    <location>
        <begin position="35"/>
        <end position="107"/>
    </location>
</feature>
<keyword evidence="2" id="KW-0255">Endonuclease</keyword>
<evidence type="ECO:0000313" key="3">
    <source>
        <dbReference type="Proteomes" id="UP000253318"/>
    </source>
</evidence>
<evidence type="ECO:0000256" key="1">
    <source>
        <dbReference type="SAM" id="MobiDB-lite"/>
    </source>
</evidence>
<dbReference type="Gene3D" id="1.10.30.50">
    <property type="match status" value="1"/>
</dbReference>
<evidence type="ECO:0000313" key="2">
    <source>
        <dbReference type="EMBL" id="RCV59309.1"/>
    </source>
</evidence>
<dbReference type="OrthoDB" id="3234360at2"/>
<name>A0A368T6E8_9ACTN</name>
<dbReference type="InterPro" id="IPR003615">
    <property type="entry name" value="HNH_nuc"/>
</dbReference>